<protein>
    <submittedName>
        <fullName evidence="7">FAD/FMN-containing dehydrogenase</fullName>
    </submittedName>
</protein>
<dbReference type="AlphaFoldDB" id="A0A542XX24"/>
<evidence type="ECO:0000256" key="4">
    <source>
        <dbReference type="ARBA" id="ARBA00022827"/>
    </source>
</evidence>
<dbReference type="InterPro" id="IPR016166">
    <property type="entry name" value="FAD-bd_PCMH"/>
</dbReference>
<dbReference type="Gene3D" id="3.30.43.10">
    <property type="entry name" value="Uridine Diphospho-n-acetylenolpyruvylglucosamine Reductase, domain 2"/>
    <property type="match status" value="1"/>
</dbReference>
<dbReference type="InterPro" id="IPR036318">
    <property type="entry name" value="FAD-bd_PCMH-like_sf"/>
</dbReference>
<dbReference type="PANTHER" id="PTHR42973">
    <property type="entry name" value="BINDING OXIDOREDUCTASE, PUTATIVE (AFU_ORTHOLOGUE AFUA_1G17690)-RELATED"/>
    <property type="match status" value="1"/>
</dbReference>
<dbReference type="GO" id="GO:0016491">
    <property type="term" value="F:oxidoreductase activity"/>
    <property type="evidence" value="ECO:0007669"/>
    <property type="project" value="UniProtKB-KW"/>
</dbReference>
<reference evidence="7 8" key="1">
    <citation type="submission" date="2019-06" db="EMBL/GenBank/DDBJ databases">
        <title>Sequencing the genomes of 1000 actinobacteria strains.</title>
        <authorList>
            <person name="Klenk H.-P."/>
        </authorList>
    </citation>
    <scope>NUCLEOTIDE SEQUENCE [LARGE SCALE GENOMIC DNA]</scope>
    <source>
        <strain evidence="7 8">DSM 26477</strain>
    </source>
</reference>
<name>A0A542XX24_9MICO</name>
<evidence type="ECO:0000256" key="1">
    <source>
        <dbReference type="ARBA" id="ARBA00001974"/>
    </source>
</evidence>
<dbReference type="SUPFAM" id="SSF56176">
    <property type="entry name" value="FAD-binding/transporter-associated domain-like"/>
    <property type="match status" value="1"/>
</dbReference>
<dbReference type="Proteomes" id="UP000317998">
    <property type="component" value="Unassembled WGS sequence"/>
</dbReference>
<gene>
    <name evidence="7" type="ORF">FB562_2720</name>
</gene>
<feature type="domain" description="FAD-binding PCMH-type" evidence="6">
    <location>
        <begin position="64"/>
        <end position="232"/>
    </location>
</feature>
<keyword evidence="3" id="KW-0285">Flavoprotein</keyword>
<organism evidence="7 8">
    <name type="scientific">Homoserinimonas aerilata</name>
    <dbReference type="NCBI Taxonomy" id="1162970"/>
    <lineage>
        <taxon>Bacteria</taxon>
        <taxon>Bacillati</taxon>
        <taxon>Actinomycetota</taxon>
        <taxon>Actinomycetes</taxon>
        <taxon>Micrococcales</taxon>
        <taxon>Microbacteriaceae</taxon>
        <taxon>Homoserinimonas</taxon>
    </lineage>
</organism>
<evidence type="ECO:0000256" key="2">
    <source>
        <dbReference type="ARBA" id="ARBA00005466"/>
    </source>
</evidence>
<evidence type="ECO:0000259" key="6">
    <source>
        <dbReference type="PROSITE" id="PS51387"/>
    </source>
</evidence>
<comment type="caution">
    <text evidence="7">The sequence shown here is derived from an EMBL/GenBank/DDBJ whole genome shotgun (WGS) entry which is preliminary data.</text>
</comment>
<evidence type="ECO:0000313" key="7">
    <source>
        <dbReference type="EMBL" id="TQL40386.1"/>
    </source>
</evidence>
<keyword evidence="5" id="KW-0560">Oxidoreductase</keyword>
<dbReference type="EMBL" id="VFOM01000006">
    <property type="protein sequence ID" value="TQL40386.1"/>
    <property type="molecule type" value="Genomic_DNA"/>
</dbReference>
<dbReference type="PANTHER" id="PTHR42973:SF39">
    <property type="entry name" value="FAD-BINDING PCMH-TYPE DOMAIN-CONTAINING PROTEIN"/>
    <property type="match status" value="1"/>
</dbReference>
<dbReference type="PROSITE" id="PS51387">
    <property type="entry name" value="FAD_PCMH"/>
    <property type="match status" value="1"/>
</dbReference>
<comment type="cofactor">
    <cofactor evidence="1">
        <name>FAD</name>
        <dbReference type="ChEBI" id="CHEBI:57692"/>
    </cofactor>
</comment>
<dbReference type="Gene3D" id="3.30.465.10">
    <property type="match status" value="1"/>
</dbReference>
<keyword evidence="4" id="KW-0274">FAD</keyword>
<dbReference type="InterPro" id="IPR006093">
    <property type="entry name" value="Oxy_OxRdtase_FAD_BS"/>
</dbReference>
<evidence type="ECO:0000256" key="3">
    <source>
        <dbReference type="ARBA" id="ARBA00022630"/>
    </source>
</evidence>
<dbReference type="InterPro" id="IPR006094">
    <property type="entry name" value="Oxid_FAD_bind_N"/>
</dbReference>
<dbReference type="InterPro" id="IPR016169">
    <property type="entry name" value="FAD-bd_PCMH_sub2"/>
</dbReference>
<sequence>MFSEIASKPLLSVGARGYRVPMPANPPALSPDLVAALASRVSGPVLTPSDEGFAQEVAGFNLAIPLIPDVAVGANSQADVVEAVRFAAANSLPLRIHATGHGTHHPISDGVLLVTRRLNAVSVDPETRIASIGAGANWADVTAAAAPHGLTGIPGSSVTVGAVGYILGGGLGPLARSHGVSSDWVRGFTVVTASGDVVEANAAEHPDLFWALRGGKGGLGVVTEMRLELVPLESVYAGSLFFAEEHIEAALRGWIEWSSSADDSVTTSVAVVNFPAFEAVPEPLRGRRVLTLRFAHPGDEAEGRRLAAPLRALAPALIDAIGVLPTSQLRLIHNDPDEPGNGWSAGALLNDLDQAFADALLAAVGPGTNSPVIAVEIRHMGAAAAHDVAGGSAVGGRDSGFTLSVIGVPDPSLFDSVLPAFHAGLLASLDEWVSPETTINFAGDPHDRESFESAWPPLIFERLDAVRRLYDPSGLFTYGPPAG</sequence>
<dbReference type="GO" id="GO:0071949">
    <property type="term" value="F:FAD binding"/>
    <property type="evidence" value="ECO:0007669"/>
    <property type="project" value="InterPro"/>
</dbReference>
<evidence type="ECO:0000256" key="5">
    <source>
        <dbReference type="ARBA" id="ARBA00023002"/>
    </source>
</evidence>
<comment type="similarity">
    <text evidence="2">Belongs to the oxygen-dependent FAD-linked oxidoreductase family.</text>
</comment>
<dbReference type="InterPro" id="IPR016167">
    <property type="entry name" value="FAD-bd_PCMH_sub1"/>
</dbReference>
<dbReference type="InterPro" id="IPR050416">
    <property type="entry name" value="FAD-linked_Oxidoreductase"/>
</dbReference>
<dbReference type="Pfam" id="PF01565">
    <property type="entry name" value="FAD_binding_4"/>
    <property type="match status" value="1"/>
</dbReference>
<dbReference type="PROSITE" id="PS00862">
    <property type="entry name" value="OX2_COVAL_FAD"/>
    <property type="match status" value="1"/>
</dbReference>
<evidence type="ECO:0000313" key="8">
    <source>
        <dbReference type="Proteomes" id="UP000317998"/>
    </source>
</evidence>
<accession>A0A542XX24</accession>
<keyword evidence="8" id="KW-1185">Reference proteome</keyword>
<proteinExistence type="inferred from homology"/>
<dbReference type="Gene3D" id="3.40.462.20">
    <property type="match status" value="1"/>
</dbReference>